<feature type="region of interest" description="Disordered" evidence="1">
    <location>
        <begin position="45"/>
        <end position="67"/>
    </location>
</feature>
<proteinExistence type="predicted"/>
<accession>A0A934RE42</accession>
<sequence length="67" mass="7328">MHDDLFMSELEAFLFFHGGFDSESEFFELADCPAGAAIEPIPLSPPLLGELTTNPPPSRLPNPDILL</sequence>
<keyword evidence="3" id="KW-1185">Reference proteome</keyword>
<protein>
    <submittedName>
        <fullName evidence="2">Uncharacterized protein</fullName>
    </submittedName>
</protein>
<dbReference type="AlphaFoldDB" id="A0A934RE42"/>
<evidence type="ECO:0000313" key="2">
    <source>
        <dbReference type="EMBL" id="MBK1826896.1"/>
    </source>
</evidence>
<dbReference type="Proteomes" id="UP000658278">
    <property type="component" value="Unassembled WGS sequence"/>
</dbReference>
<dbReference type="RefSeq" id="WP_200278278.1">
    <property type="nucleotide sequence ID" value="NZ_JAENII010000004.1"/>
</dbReference>
<dbReference type="EMBL" id="JAENII010000004">
    <property type="protein sequence ID" value="MBK1826896.1"/>
    <property type="molecule type" value="Genomic_DNA"/>
</dbReference>
<reference evidence="2" key="1">
    <citation type="submission" date="2021-01" db="EMBL/GenBank/DDBJ databases">
        <title>Modified the classification status of verrucomicrobia.</title>
        <authorList>
            <person name="Feng X."/>
        </authorList>
    </citation>
    <scope>NUCLEOTIDE SEQUENCE</scope>
    <source>
        <strain evidence="2">KCTC 22201</strain>
    </source>
</reference>
<evidence type="ECO:0000313" key="3">
    <source>
        <dbReference type="Proteomes" id="UP000658278"/>
    </source>
</evidence>
<evidence type="ECO:0000256" key="1">
    <source>
        <dbReference type="SAM" id="MobiDB-lite"/>
    </source>
</evidence>
<organism evidence="2 3">
    <name type="scientific">Haloferula rosea</name>
    <dbReference type="NCBI Taxonomy" id="490093"/>
    <lineage>
        <taxon>Bacteria</taxon>
        <taxon>Pseudomonadati</taxon>
        <taxon>Verrucomicrobiota</taxon>
        <taxon>Verrucomicrobiia</taxon>
        <taxon>Verrucomicrobiales</taxon>
        <taxon>Verrucomicrobiaceae</taxon>
        <taxon>Haloferula</taxon>
    </lineage>
</organism>
<comment type="caution">
    <text evidence="2">The sequence shown here is derived from an EMBL/GenBank/DDBJ whole genome shotgun (WGS) entry which is preliminary data.</text>
</comment>
<name>A0A934RE42_9BACT</name>
<gene>
    <name evidence="2" type="ORF">JIN81_07690</name>
</gene>